<feature type="compositionally biased region" description="Basic and acidic residues" evidence="1">
    <location>
        <begin position="953"/>
        <end position="970"/>
    </location>
</feature>
<evidence type="ECO:0000256" key="1">
    <source>
        <dbReference type="SAM" id="MobiDB-lite"/>
    </source>
</evidence>
<feature type="compositionally biased region" description="Basic and acidic residues" evidence="1">
    <location>
        <begin position="978"/>
        <end position="1002"/>
    </location>
</feature>
<accession>A0ABN9W8C6</accession>
<feature type="compositionally biased region" description="Basic and acidic residues" evidence="1">
    <location>
        <begin position="839"/>
        <end position="851"/>
    </location>
</feature>
<organism evidence="2 3">
    <name type="scientific">Prorocentrum cordatum</name>
    <dbReference type="NCBI Taxonomy" id="2364126"/>
    <lineage>
        <taxon>Eukaryota</taxon>
        <taxon>Sar</taxon>
        <taxon>Alveolata</taxon>
        <taxon>Dinophyceae</taxon>
        <taxon>Prorocentrales</taxon>
        <taxon>Prorocentraceae</taxon>
        <taxon>Prorocentrum</taxon>
    </lineage>
</organism>
<sequence>MQKILIEPSSNDMARSARMNMECDRHVLRWRCGSLAACADDLGLIVTALAYITRLKPHFEAMSIMARLQLQPSKCVLVPLWGTLSDTDAAALRVELGTLMEGWGDFSIASFMECLGVKLGPGATNEMQWAEAAGKYHMRLCLLRDCPAPNEVIVCDYNSAALPVLSYLMQFFVLDPKLYFSELDGLHRVLRCPPKAFTRNDLLSMRRWVSMTSFASMLALSFATMWRAAAVTMTEWPRWPESLREHALEEGLATRVVQGLWPAPFWKEERAMVHTFDDHLSARPHARLRRNGVRAAASLNKARREIEQHARRSQGRGSVPVQKAIYQSMAQELHDDSFDVTIGKRLEKWPAEDGEVVPGDLQERWRRLRATLATLKPGVCWAVVKTLAGAWPTSHRMHVLDERLTCRFGCQAEDDDQIEDDELQRAAVRIALMYHLYNIIRHEIADTTYDYNPEAGDLSVTLASYLFRSCLQMAISIRVLLVPAALFDLGSALTALRNQEDKRLGHNLWLVDELGLENSATVLKPWGEEQLLGTQLDSHARCEDAAAGSNCYEAVKYLMKTGFTRHPDWYPGFTRNSLFQDVQAMLNSTGKSNCPKPCAVTTAERAEMKEAGLVTEAVTAKMTDKSCHDMVEGGSDGWDRCNRAIAWVTTKGIVAHPDWFPTLSANSSREDVQEELHRQSKAGCPRTCRAERDAQAPGPGLKPLREMTPDELRRYIRGEWDGRAAAADVPAKQAPSPKQARAPEQAAPARTGAEGQAPVEAEGTKDRADAKPEVEAKPAAQDEAAATEPEAMVGSEAPTATSATAQPAEEATTEKTEETKETESKTPVEDEAAAMKAEAMNKADAEPHVETKTAAQDELAAATETEVNKDTAEAEPLVETKNAAQDAPAAATETEVKKDMAEAEPQVETKTAAQDEPAEATETKVKKDMAEAEPQVETNTTAQDEPAAATDAEVMKDTADAKPQVERETFSADELDKEMEAEISKVEKTEAEIDMGDAKSQVESETIAASQAAVDNDAEIMKDTADAKPQVESKTIDEDQLAAEMEAAMMKATADAKSQVESKTAAADQLVAEMEAAIRKDTADAKPQVQSQTIVEDQLAAEMEAAMMKATADAKPQVESKTAAADQLVAEMEAAIRNDMADAMPQVESKTSAEDLMAAEMEAAIR</sequence>
<gene>
    <name evidence="2" type="ORF">PCOR1329_LOCUS64936</name>
</gene>
<feature type="compositionally biased region" description="Low complexity" evidence="1">
    <location>
        <begin position="777"/>
        <end position="810"/>
    </location>
</feature>
<feature type="compositionally biased region" description="Basic and acidic residues" evidence="1">
    <location>
        <begin position="921"/>
        <end position="930"/>
    </location>
</feature>
<proteinExistence type="predicted"/>
<dbReference type="EMBL" id="CAUYUJ010018293">
    <property type="protein sequence ID" value="CAK0882405.1"/>
    <property type="molecule type" value="Genomic_DNA"/>
</dbReference>
<feature type="compositionally biased region" description="Basic and acidic residues" evidence="1">
    <location>
        <begin position="812"/>
        <end position="828"/>
    </location>
</feature>
<feature type="region of interest" description="Disordered" evidence="1">
    <location>
        <begin position="724"/>
        <end position="1015"/>
    </location>
</feature>
<dbReference type="Proteomes" id="UP001189429">
    <property type="component" value="Unassembled WGS sequence"/>
</dbReference>
<keyword evidence="3" id="KW-1185">Reference proteome</keyword>
<feature type="region of interest" description="Disordered" evidence="1">
    <location>
        <begin position="678"/>
        <end position="709"/>
    </location>
</feature>
<feature type="compositionally biased region" description="Low complexity" evidence="1">
    <location>
        <begin position="724"/>
        <end position="750"/>
    </location>
</feature>
<comment type="caution">
    <text evidence="2">The sequence shown here is derived from an EMBL/GenBank/DDBJ whole genome shotgun (WGS) entry which is preliminary data.</text>
</comment>
<feature type="compositionally biased region" description="Basic and acidic residues" evidence="1">
    <location>
        <begin position="762"/>
        <end position="776"/>
    </location>
</feature>
<reference evidence="2" key="1">
    <citation type="submission" date="2023-10" db="EMBL/GenBank/DDBJ databases">
        <authorList>
            <person name="Chen Y."/>
            <person name="Shah S."/>
            <person name="Dougan E. K."/>
            <person name="Thang M."/>
            <person name="Chan C."/>
        </authorList>
    </citation>
    <scope>NUCLEOTIDE SEQUENCE [LARGE SCALE GENOMIC DNA]</scope>
</reference>
<evidence type="ECO:0000313" key="2">
    <source>
        <dbReference type="EMBL" id="CAK0882405.1"/>
    </source>
</evidence>
<protein>
    <submittedName>
        <fullName evidence="2">Uncharacterized protein</fullName>
    </submittedName>
</protein>
<evidence type="ECO:0000313" key="3">
    <source>
        <dbReference type="Proteomes" id="UP001189429"/>
    </source>
</evidence>
<name>A0ABN9W8C6_9DINO</name>